<dbReference type="Gene3D" id="2.60.120.290">
    <property type="entry name" value="Spermadhesin, CUB domain"/>
    <property type="match status" value="1"/>
</dbReference>
<reference evidence="5 6" key="1">
    <citation type="journal article" date="2016" name="Genome Biol. Evol.">
        <title>Gene Family Evolution Reflects Adaptation to Soil Environmental Stressors in the Genome of the Collembolan Orchesella cincta.</title>
        <authorList>
            <person name="Faddeeva-Vakhrusheva A."/>
            <person name="Derks M.F."/>
            <person name="Anvar S.Y."/>
            <person name="Agamennone V."/>
            <person name="Suring W."/>
            <person name="Smit S."/>
            <person name="van Straalen N.M."/>
            <person name="Roelofs D."/>
        </authorList>
    </citation>
    <scope>NUCLEOTIDE SEQUENCE [LARGE SCALE GENOMIC DNA]</scope>
    <source>
        <tissue evidence="5">Mixed pool</tissue>
    </source>
</reference>
<comment type="caution">
    <text evidence="5">The sequence shown here is derived from an EMBL/GenBank/DDBJ whole genome shotgun (WGS) entry which is preliminary data.</text>
</comment>
<comment type="caution">
    <text evidence="2">Lacks conserved residue(s) required for the propagation of feature annotation.</text>
</comment>
<dbReference type="InterPro" id="IPR000859">
    <property type="entry name" value="CUB_dom"/>
</dbReference>
<evidence type="ECO:0000256" key="2">
    <source>
        <dbReference type="PROSITE-ProRule" id="PRU00059"/>
    </source>
</evidence>
<proteinExistence type="predicted"/>
<protein>
    <recommendedName>
        <fullName evidence="4">CUB domain-containing protein</fullName>
    </recommendedName>
</protein>
<dbReference type="SUPFAM" id="SSF49854">
    <property type="entry name" value="Spermadhesin, CUB domain"/>
    <property type="match status" value="1"/>
</dbReference>
<evidence type="ECO:0000256" key="3">
    <source>
        <dbReference type="SAM" id="SignalP"/>
    </source>
</evidence>
<sequence length="278" mass="30377">MKLSISTFLIILGTVAVPSFALPNSAKEGVPSPTYVDCGGVLNATSATISHKANATISQNERCVWTLRSTTAVSYTLNVQSFGLKPEVDNVGLRVTCIAITESSIRNYSDVQISETGTVSLEPICHVLFLTFYTGGNVENSQGFSITYTEIPGPSPFVAATSKHYVFNTAQSNVYHPPDIQQPYTNYELSTFIFAPLNNSYNPERQLVVTYVENSLGTECKDYVVPLTFGPSSGWTELNRLCEEDTFEQFDSDDMIMMIFISGDPPAGRGFVLGSSYD</sequence>
<accession>A0A1D2M8H4</accession>
<keyword evidence="1" id="KW-1015">Disulfide bond</keyword>
<evidence type="ECO:0000259" key="4">
    <source>
        <dbReference type="PROSITE" id="PS01180"/>
    </source>
</evidence>
<dbReference type="InterPro" id="IPR035914">
    <property type="entry name" value="Sperma_CUB_dom_sf"/>
</dbReference>
<dbReference type="AlphaFoldDB" id="A0A1D2M8H4"/>
<dbReference type="EMBL" id="LJIJ01002755">
    <property type="protein sequence ID" value="ODM89278.1"/>
    <property type="molecule type" value="Genomic_DNA"/>
</dbReference>
<dbReference type="Proteomes" id="UP000094527">
    <property type="component" value="Unassembled WGS sequence"/>
</dbReference>
<keyword evidence="6" id="KW-1185">Reference proteome</keyword>
<name>A0A1D2M8H4_ORCCI</name>
<gene>
    <name evidence="5" type="ORF">Ocin01_17404</name>
</gene>
<keyword evidence="3" id="KW-0732">Signal</keyword>
<evidence type="ECO:0000313" key="6">
    <source>
        <dbReference type="Proteomes" id="UP000094527"/>
    </source>
</evidence>
<feature type="domain" description="CUB" evidence="4">
    <location>
        <begin position="38"/>
        <end position="151"/>
    </location>
</feature>
<evidence type="ECO:0000313" key="5">
    <source>
        <dbReference type="EMBL" id="ODM89278.1"/>
    </source>
</evidence>
<dbReference type="PROSITE" id="PS01180">
    <property type="entry name" value="CUB"/>
    <property type="match status" value="1"/>
</dbReference>
<evidence type="ECO:0000256" key="1">
    <source>
        <dbReference type="ARBA" id="ARBA00023157"/>
    </source>
</evidence>
<feature type="chain" id="PRO_5008903605" description="CUB domain-containing protein" evidence="3">
    <location>
        <begin position="22"/>
        <end position="278"/>
    </location>
</feature>
<feature type="signal peptide" evidence="3">
    <location>
        <begin position="1"/>
        <end position="21"/>
    </location>
</feature>
<dbReference type="OrthoDB" id="8297242at2759"/>
<organism evidence="5 6">
    <name type="scientific">Orchesella cincta</name>
    <name type="common">Springtail</name>
    <name type="synonym">Podura cincta</name>
    <dbReference type="NCBI Taxonomy" id="48709"/>
    <lineage>
        <taxon>Eukaryota</taxon>
        <taxon>Metazoa</taxon>
        <taxon>Ecdysozoa</taxon>
        <taxon>Arthropoda</taxon>
        <taxon>Hexapoda</taxon>
        <taxon>Collembola</taxon>
        <taxon>Entomobryomorpha</taxon>
        <taxon>Entomobryoidea</taxon>
        <taxon>Orchesellidae</taxon>
        <taxon>Orchesellinae</taxon>
        <taxon>Orchesella</taxon>
    </lineage>
</organism>